<feature type="transmembrane region" description="Helical" evidence="4">
    <location>
        <begin position="236"/>
        <end position="255"/>
    </location>
</feature>
<dbReference type="Proteomes" id="UP000559809">
    <property type="component" value="Unassembled WGS sequence"/>
</dbReference>
<dbReference type="Pfam" id="PF06779">
    <property type="entry name" value="MFS_4"/>
    <property type="match status" value="1"/>
</dbReference>
<sequence length="385" mass="39560">MNPAIIPWALSGGAAVAVGFARFAYALILPAMKTDLALSYAQAGWLNTANALGYLLGSLLTIYLIGRLGNKRLFLGGLAVTTLSLLASGLTRDFTLLTVFRFLSGFGAAGAFICGGVLSGVVGTRAIVIFFSGGGIGMLLTGALLPWLFDFAGPGAWTWAWIACGAVCIPLSLAAIAAMRDIIEPSVSGASAAWPLRPCLPELAGYFLFGLGYIAYMTFVVAWLRQSTIDTLPLAATTSIMWSTLGVMTLLAPVLWRRLFNGRRDGLPMAASMLVLAAGAALPLALPSILGIWLSAALVGASVFMVPSAATGFVKTNLPKPAWGGALAVVTSLFAIGQAIGPVAAGWISDRSGSLSTGLAVSAAVLVLGAGIALLQRPLRDGQAA</sequence>
<reference evidence="6 7" key="1">
    <citation type="submission" date="2020-07" db="EMBL/GenBank/DDBJ databases">
        <title>Taxonomic revisions and descriptions of new bacterial species based on genomic comparisons in the high-G+C-content subgroup of the family Alcaligenaceae.</title>
        <authorList>
            <person name="Szabo A."/>
            <person name="Felfoldi T."/>
        </authorList>
    </citation>
    <scope>NUCLEOTIDE SEQUENCE [LARGE SCALE GENOMIC DNA]</scope>
    <source>
        <strain evidence="6 7">LMG 24012</strain>
    </source>
</reference>
<feature type="transmembrane region" description="Helical" evidence="4">
    <location>
        <begin position="354"/>
        <end position="375"/>
    </location>
</feature>
<feature type="transmembrane region" description="Helical" evidence="4">
    <location>
        <begin position="267"/>
        <end position="286"/>
    </location>
</feature>
<evidence type="ECO:0000259" key="5">
    <source>
        <dbReference type="PROSITE" id="PS50850"/>
    </source>
</evidence>
<feature type="transmembrane region" description="Helical" evidence="4">
    <location>
        <begin position="292"/>
        <end position="314"/>
    </location>
</feature>
<keyword evidence="3 4" id="KW-0472">Membrane</keyword>
<keyword evidence="2 4" id="KW-1133">Transmembrane helix</keyword>
<feature type="transmembrane region" description="Helical" evidence="4">
    <location>
        <begin position="73"/>
        <end position="90"/>
    </location>
</feature>
<feature type="transmembrane region" description="Helical" evidence="4">
    <location>
        <begin position="48"/>
        <end position="66"/>
    </location>
</feature>
<dbReference type="RefSeq" id="WP_180156229.1">
    <property type="nucleotide sequence ID" value="NZ_JACCEM010000007.1"/>
</dbReference>
<dbReference type="AlphaFoldDB" id="A0A853G0H9"/>
<keyword evidence="1 4" id="KW-0812">Transmembrane</keyword>
<dbReference type="PANTHER" id="PTHR23537:SF1">
    <property type="entry name" value="SUGAR TRANSPORTER"/>
    <property type="match status" value="1"/>
</dbReference>
<feature type="transmembrane region" description="Helical" evidence="4">
    <location>
        <begin position="7"/>
        <end position="28"/>
    </location>
</feature>
<evidence type="ECO:0000313" key="7">
    <source>
        <dbReference type="Proteomes" id="UP000559809"/>
    </source>
</evidence>
<dbReference type="GO" id="GO:0022857">
    <property type="term" value="F:transmembrane transporter activity"/>
    <property type="evidence" value="ECO:0007669"/>
    <property type="project" value="InterPro"/>
</dbReference>
<dbReference type="SUPFAM" id="SSF103473">
    <property type="entry name" value="MFS general substrate transporter"/>
    <property type="match status" value="1"/>
</dbReference>
<organism evidence="6 7">
    <name type="scientific">Parapusillimonas granuli</name>
    <dbReference type="NCBI Taxonomy" id="380911"/>
    <lineage>
        <taxon>Bacteria</taxon>
        <taxon>Pseudomonadati</taxon>
        <taxon>Pseudomonadota</taxon>
        <taxon>Betaproteobacteria</taxon>
        <taxon>Burkholderiales</taxon>
        <taxon>Alcaligenaceae</taxon>
        <taxon>Parapusillimonas</taxon>
    </lineage>
</organism>
<feature type="domain" description="Major facilitator superfamily (MFS) profile" evidence="5">
    <location>
        <begin position="1"/>
        <end position="381"/>
    </location>
</feature>
<dbReference type="InterPro" id="IPR036259">
    <property type="entry name" value="MFS_trans_sf"/>
</dbReference>
<evidence type="ECO:0000256" key="1">
    <source>
        <dbReference type="ARBA" id="ARBA00022692"/>
    </source>
</evidence>
<dbReference type="Gene3D" id="1.20.1250.20">
    <property type="entry name" value="MFS general substrate transporter like domains"/>
    <property type="match status" value="1"/>
</dbReference>
<feature type="transmembrane region" description="Helical" evidence="4">
    <location>
        <begin position="160"/>
        <end position="183"/>
    </location>
</feature>
<evidence type="ECO:0000256" key="2">
    <source>
        <dbReference type="ARBA" id="ARBA00022989"/>
    </source>
</evidence>
<dbReference type="InterPro" id="IPR010645">
    <property type="entry name" value="MFS_4"/>
</dbReference>
<evidence type="ECO:0000256" key="4">
    <source>
        <dbReference type="SAM" id="Phobius"/>
    </source>
</evidence>
<dbReference type="InterPro" id="IPR020846">
    <property type="entry name" value="MFS_dom"/>
</dbReference>
<accession>A0A853G0H9</accession>
<feature type="transmembrane region" description="Helical" evidence="4">
    <location>
        <begin position="128"/>
        <end position="148"/>
    </location>
</feature>
<dbReference type="EMBL" id="JACCEM010000007">
    <property type="protein sequence ID" value="NYT50363.1"/>
    <property type="molecule type" value="Genomic_DNA"/>
</dbReference>
<name>A0A853G0H9_9BURK</name>
<dbReference type="PROSITE" id="PS50850">
    <property type="entry name" value="MFS"/>
    <property type="match status" value="1"/>
</dbReference>
<evidence type="ECO:0000313" key="6">
    <source>
        <dbReference type="EMBL" id="NYT50363.1"/>
    </source>
</evidence>
<feature type="transmembrane region" description="Helical" evidence="4">
    <location>
        <begin position="203"/>
        <end position="224"/>
    </location>
</feature>
<proteinExistence type="predicted"/>
<keyword evidence="7" id="KW-1185">Reference proteome</keyword>
<evidence type="ECO:0000256" key="3">
    <source>
        <dbReference type="ARBA" id="ARBA00023136"/>
    </source>
</evidence>
<comment type="caution">
    <text evidence="6">The sequence shown here is derived from an EMBL/GenBank/DDBJ whole genome shotgun (WGS) entry which is preliminary data.</text>
</comment>
<feature type="transmembrane region" description="Helical" evidence="4">
    <location>
        <begin position="102"/>
        <end position="121"/>
    </location>
</feature>
<dbReference type="GO" id="GO:0005886">
    <property type="term" value="C:plasma membrane"/>
    <property type="evidence" value="ECO:0007669"/>
    <property type="project" value="TreeGrafter"/>
</dbReference>
<dbReference type="PANTHER" id="PTHR23537">
    <property type="match status" value="1"/>
</dbReference>
<feature type="transmembrane region" description="Helical" evidence="4">
    <location>
        <begin position="326"/>
        <end position="348"/>
    </location>
</feature>
<protein>
    <submittedName>
        <fullName evidence="6">YbfB/YjiJ family MFS transporter</fullName>
    </submittedName>
</protein>
<gene>
    <name evidence="6" type="ORF">H0A72_13680</name>
</gene>